<feature type="domain" description="RING-type" evidence="5">
    <location>
        <begin position="29"/>
        <end position="76"/>
    </location>
</feature>
<feature type="non-terminal residue" evidence="6">
    <location>
        <position position="1"/>
    </location>
</feature>
<evidence type="ECO:0000256" key="4">
    <source>
        <dbReference type="PROSITE-ProRule" id="PRU00175"/>
    </source>
</evidence>
<dbReference type="InterPro" id="IPR013083">
    <property type="entry name" value="Znf_RING/FYVE/PHD"/>
</dbReference>
<dbReference type="Proteomes" id="UP001497623">
    <property type="component" value="Unassembled WGS sequence"/>
</dbReference>
<reference evidence="6 7" key="1">
    <citation type="submission" date="2024-05" db="EMBL/GenBank/DDBJ databases">
        <authorList>
            <person name="Wallberg A."/>
        </authorList>
    </citation>
    <scope>NUCLEOTIDE SEQUENCE [LARGE SCALE GENOMIC DNA]</scope>
</reference>
<evidence type="ECO:0000256" key="2">
    <source>
        <dbReference type="ARBA" id="ARBA00022771"/>
    </source>
</evidence>
<evidence type="ECO:0000256" key="3">
    <source>
        <dbReference type="ARBA" id="ARBA00022833"/>
    </source>
</evidence>
<dbReference type="InterPro" id="IPR017907">
    <property type="entry name" value="Znf_RING_CS"/>
</dbReference>
<dbReference type="PANTHER" id="PTHR47156">
    <property type="entry name" value="PROTEIN CBG20824"/>
    <property type="match status" value="1"/>
</dbReference>
<gene>
    <name evidence="6" type="ORF">MNOR_LOCUS22512</name>
</gene>
<keyword evidence="3" id="KW-0862">Zinc</keyword>
<dbReference type="InterPro" id="IPR052667">
    <property type="entry name" value="E3_ubiquitin-ligase_RING"/>
</dbReference>
<dbReference type="SUPFAM" id="SSF57850">
    <property type="entry name" value="RING/U-box"/>
    <property type="match status" value="1"/>
</dbReference>
<sequence>HSVRLSGKMDQSLLMPIFHNNNIPGDIICPVCMEIYSLDASKNPVMLLGCGHTICRGCLTSIYEAAQNRYDCPICRAPYTGPHPSTLPANFLVLSLIQPYMDPNKRDDYQKVPSFVSPADDAPPMVAAAVARPVVSSADTRPVVYLDLQVGIKSLGRIRIRLTCSPRRQKQKMLLCGKDGSRYNQFSRRQERPTLNGSRFLLARKVGQPGEGVWCRDYINQSGDISKDPVVHNLEGDVCKFNNEGSVTGVLQGAGFSICTRTDPSSTLMAPRLGQVVSGIQLLREALAQYNASQIIIAGVGTEIGIKENIVHSCVRSQIPKTLSER</sequence>
<dbReference type="InterPro" id="IPR027370">
    <property type="entry name" value="Znf-RING_euk"/>
</dbReference>
<evidence type="ECO:0000313" key="7">
    <source>
        <dbReference type="Proteomes" id="UP001497623"/>
    </source>
</evidence>
<evidence type="ECO:0000256" key="1">
    <source>
        <dbReference type="ARBA" id="ARBA00022723"/>
    </source>
</evidence>
<dbReference type="EMBL" id="CAXKWB010019033">
    <property type="protein sequence ID" value="CAL4121630.1"/>
    <property type="molecule type" value="Genomic_DNA"/>
</dbReference>
<proteinExistence type="predicted"/>
<dbReference type="Pfam" id="PF13445">
    <property type="entry name" value="zf-RING_UBOX"/>
    <property type="match status" value="1"/>
</dbReference>
<comment type="caution">
    <text evidence="6">The sequence shown here is derived from an EMBL/GenBank/DDBJ whole genome shotgun (WGS) entry which is preliminary data.</text>
</comment>
<protein>
    <recommendedName>
        <fullName evidence="5">RING-type domain-containing protein</fullName>
    </recommendedName>
</protein>
<dbReference type="PROSITE" id="PS50089">
    <property type="entry name" value="ZF_RING_2"/>
    <property type="match status" value="1"/>
</dbReference>
<keyword evidence="2 4" id="KW-0863">Zinc-finger</keyword>
<evidence type="ECO:0000313" key="6">
    <source>
        <dbReference type="EMBL" id="CAL4121630.1"/>
    </source>
</evidence>
<keyword evidence="1" id="KW-0479">Metal-binding</keyword>
<dbReference type="PROSITE" id="PS00518">
    <property type="entry name" value="ZF_RING_1"/>
    <property type="match status" value="1"/>
</dbReference>
<dbReference type="AlphaFoldDB" id="A0AAV2RAE6"/>
<dbReference type="Gene3D" id="3.30.40.10">
    <property type="entry name" value="Zinc/RING finger domain, C3HC4 (zinc finger)"/>
    <property type="match status" value="1"/>
</dbReference>
<dbReference type="GO" id="GO:0008270">
    <property type="term" value="F:zinc ion binding"/>
    <property type="evidence" value="ECO:0007669"/>
    <property type="project" value="UniProtKB-KW"/>
</dbReference>
<evidence type="ECO:0000259" key="5">
    <source>
        <dbReference type="PROSITE" id="PS50089"/>
    </source>
</evidence>
<dbReference type="PANTHER" id="PTHR47156:SF10">
    <property type="entry name" value="E3 UBIQUITIN-PROTEIN LIGASE TRIM-21-RELATED"/>
    <property type="match status" value="1"/>
</dbReference>
<dbReference type="SMART" id="SM00184">
    <property type="entry name" value="RING"/>
    <property type="match status" value="1"/>
</dbReference>
<organism evidence="6 7">
    <name type="scientific">Meganyctiphanes norvegica</name>
    <name type="common">Northern krill</name>
    <name type="synonym">Thysanopoda norvegica</name>
    <dbReference type="NCBI Taxonomy" id="48144"/>
    <lineage>
        <taxon>Eukaryota</taxon>
        <taxon>Metazoa</taxon>
        <taxon>Ecdysozoa</taxon>
        <taxon>Arthropoda</taxon>
        <taxon>Crustacea</taxon>
        <taxon>Multicrustacea</taxon>
        <taxon>Malacostraca</taxon>
        <taxon>Eumalacostraca</taxon>
        <taxon>Eucarida</taxon>
        <taxon>Euphausiacea</taxon>
        <taxon>Euphausiidae</taxon>
        <taxon>Meganyctiphanes</taxon>
    </lineage>
</organism>
<keyword evidence="7" id="KW-1185">Reference proteome</keyword>
<dbReference type="InterPro" id="IPR001841">
    <property type="entry name" value="Znf_RING"/>
</dbReference>
<accession>A0AAV2RAE6</accession>
<name>A0AAV2RAE6_MEGNR</name>